<dbReference type="Proteomes" id="UP001153076">
    <property type="component" value="Unassembled WGS sequence"/>
</dbReference>
<protein>
    <submittedName>
        <fullName evidence="1">Uncharacterized protein</fullName>
    </submittedName>
</protein>
<evidence type="ECO:0000313" key="1">
    <source>
        <dbReference type="EMBL" id="KAJ8444901.1"/>
    </source>
</evidence>
<evidence type="ECO:0000313" key="2">
    <source>
        <dbReference type="Proteomes" id="UP001153076"/>
    </source>
</evidence>
<accession>A0A9Q1QKG4</accession>
<proteinExistence type="predicted"/>
<organism evidence="1 2">
    <name type="scientific">Carnegiea gigantea</name>
    <dbReference type="NCBI Taxonomy" id="171969"/>
    <lineage>
        <taxon>Eukaryota</taxon>
        <taxon>Viridiplantae</taxon>
        <taxon>Streptophyta</taxon>
        <taxon>Embryophyta</taxon>
        <taxon>Tracheophyta</taxon>
        <taxon>Spermatophyta</taxon>
        <taxon>Magnoliopsida</taxon>
        <taxon>eudicotyledons</taxon>
        <taxon>Gunneridae</taxon>
        <taxon>Pentapetalae</taxon>
        <taxon>Caryophyllales</taxon>
        <taxon>Cactineae</taxon>
        <taxon>Cactaceae</taxon>
        <taxon>Cactoideae</taxon>
        <taxon>Echinocereeae</taxon>
        <taxon>Carnegiea</taxon>
    </lineage>
</organism>
<reference evidence="1" key="1">
    <citation type="submission" date="2022-04" db="EMBL/GenBank/DDBJ databases">
        <title>Carnegiea gigantea Genome sequencing and assembly v2.</title>
        <authorList>
            <person name="Copetti D."/>
            <person name="Sanderson M.J."/>
            <person name="Burquez A."/>
            <person name="Wojciechowski M.F."/>
        </authorList>
    </citation>
    <scope>NUCLEOTIDE SEQUENCE</scope>
    <source>
        <strain evidence="1">SGP5-SGP5p</strain>
        <tissue evidence="1">Aerial part</tissue>
    </source>
</reference>
<keyword evidence="2" id="KW-1185">Reference proteome</keyword>
<dbReference type="AlphaFoldDB" id="A0A9Q1QKG4"/>
<dbReference type="EMBL" id="JAKOGI010000083">
    <property type="protein sequence ID" value="KAJ8444901.1"/>
    <property type="molecule type" value="Genomic_DNA"/>
</dbReference>
<comment type="caution">
    <text evidence="1">The sequence shown here is derived from an EMBL/GenBank/DDBJ whole genome shotgun (WGS) entry which is preliminary data.</text>
</comment>
<gene>
    <name evidence="1" type="ORF">Cgig2_015247</name>
</gene>
<name>A0A9Q1QKG4_9CARY</name>
<sequence length="175" mass="18857">MLGGGHRVGSGCVDHEAPKLSRRLKVNIVDPDSGPAHDLKPTLGRLEHVSGHLGPAPHDQGVVVGDLGGQPASPSFSDTRIAGRVCFWVWAWAGLCTAKSTVLTALIGLAWDMVCRSVGKDVEDELRVERNDRLEMVVDLLWGFGIDEDLMIDDEFAAVDEAIFASFFGPHGDND</sequence>